<accession>A0A5B7HCS2</accession>
<feature type="region of interest" description="Disordered" evidence="1">
    <location>
        <begin position="23"/>
        <end position="67"/>
    </location>
</feature>
<dbReference type="Proteomes" id="UP000324222">
    <property type="component" value="Unassembled WGS sequence"/>
</dbReference>
<dbReference type="AlphaFoldDB" id="A0A5B7HCS2"/>
<evidence type="ECO:0000313" key="3">
    <source>
        <dbReference type="Proteomes" id="UP000324222"/>
    </source>
</evidence>
<proteinExistence type="predicted"/>
<reference evidence="2 3" key="1">
    <citation type="submission" date="2019-05" db="EMBL/GenBank/DDBJ databases">
        <title>Another draft genome of Portunus trituberculatus and its Hox gene families provides insights of decapod evolution.</title>
        <authorList>
            <person name="Jeong J.-H."/>
            <person name="Song I."/>
            <person name="Kim S."/>
            <person name="Choi T."/>
            <person name="Kim D."/>
            <person name="Ryu S."/>
            <person name="Kim W."/>
        </authorList>
    </citation>
    <scope>NUCLEOTIDE SEQUENCE [LARGE SCALE GENOMIC DNA]</scope>
    <source>
        <tissue evidence="2">Muscle</tissue>
    </source>
</reference>
<sequence>MTSGVTAEGHMCMNGIRSRVARYEREKCQRNTLNKKEEEEDEEEEEERNLKDINVENPGLDLSGVTE</sequence>
<keyword evidence="3" id="KW-1185">Reference proteome</keyword>
<evidence type="ECO:0000256" key="1">
    <source>
        <dbReference type="SAM" id="MobiDB-lite"/>
    </source>
</evidence>
<evidence type="ECO:0000313" key="2">
    <source>
        <dbReference type="EMBL" id="MPC66524.1"/>
    </source>
</evidence>
<dbReference type="EMBL" id="VSRR010024879">
    <property type="protein sequence ID" value="MPC66524.1"/>
    <property type="molecule type" value="Genomic_DNA"/>
</dbReference>
<protein>
    <submittedName>
        <fullName evidence="2">Uncharacterized protein</fullName>
    </submittedName>
</protein>
<gene>
    <name evidence="2" type="ORF">E2C01_060673</name>
</gene>
<comment type="caution">
    <text evidence="2">The sequence shown here is derived from an EMBL/GenBank/DDBJ whole genome shotgun (WGS) entry which is preliminary data.</text>
</comment>
<feature type="compositionally biased region" description="Basic and acidic residues" evidence="1">
    <location>
        <begin position="23"/>
        <end position="37"/>
    </location>
</feature>
<feature type="compositionally biased region" description="Acidic residues" evidence="1">
    <location>
        <begin position="38"/>
        <end position="47"/>
    </location>
</feature>
<organism evidence="2 3">
    <name type="scientific">Portunus trituberculatus</name>
    <name type="common">Swimming crab</name>
    <name type="synonym">Neptunus trituberculatus</name>
    <dbReference type="NCBI Taxonomy" id="210409"/>
    <lineage>
        <taxon>Eukaryota</taxon>
        <taxon>Metazoa</taxon>
        <taxon>Ecdysozoa</taxon>
        <taxon>Arthropoda</taxon>
        <taxon>Crustacea</taxon>
        <taxon>Multicrustacea</taxon>
        <taxon>Malacostraca</taxon>
        <taxon>Eumalacostraca</taxon>
        <taxon>Eucarida</taxon>
        <taxon>Decapoda</taxon>
        <taxon>Pleocyemata</taxon>
        <taxon>Brachyura</taxon>
        <taxon>Eubrachyura</taxon>
        <taxon>Portunoidea</taxon>
        <taxon>Portunidae</taxon>
        <taxon>Portuninae</taxon>
        <taxon>Portunus</taxon>
    </lineage>
</organism>
<name>A0A5B7HCS2_PORTR</name>